<gene>
    <name evidence="1" type="ORF">FHS19_003099</name>
</gene>
<comment type="caution">
    <text evidence="1">The sequence shown here is derived from an EMBL/GenBank/DDBJ whole genome shotgun (WGS) entry which is preliminary data.</text>
</comment>
<proteinExistence type="predicted"/>
<reference evidence="1 2" key="1">
    <citation type="submission" date="2020-08" db="EMBL/GenBank/DDBJ databases">
        <title>Genomic Encyclopedia of Type Strains, Phase III (KMG-III): the genomes of soil and plant-associated and newly described type strains.</title>
        <authorList>
            <person name="Whitman W."/>
        </authorList>
    </citation>
    <scope>NUCLEOTIDE SEQUENCE [LARGE SCALE GENOMIC DNA]</scope>
    <source>
        <strain evidence="1 2">CECT 5831</strain>
    </source>
</reference>
<evidence type="ECO:0000313" key="2">
    <source>
        <dbReference type="Proteomes" id="UP000517523"/>
    </source>
</evidence>
<dbReference type="Proteomes" id="UP000517523">
    <property type="component" value="Unassembled WGS sequence"/>
</dbReference>
<protein>
    <submittedName>
        <fullName evidence="1">Uncharacterized protein</fullName>
    </submittedName>
</protein>
<accession>A0A839TNV1</accession>
<dbReference type="AlphaFoldDB" id="A0A839TNV1"/>
<dbReference type="RefSeq" id="WP_183582615.1">
    <property type="nucleotide sequence ID" value="NZ_JACHXJ010000002.1"/>
</dbReference>
<organism evidence="1 2">
    <name type="scientific">Paenibacillus rhizosphaerae</name>
    <dbReference type="NCBI Taxonomy" id="297318"/>
    <lineage>
        <taxon>Bacteria</taxon>
        <taxon>Bacillati</taxon>
        <taxon>Bacillota</taxon>
        <taxon>Bacilli</taxon>
        <taxon>Bacillales</taxon>
        <taxon>Paenibacillaceae</taxon>
        <taxon>Paenibacillus</taxon>
    </lineage>
</organism>
<dbReference type="EMBL" id="JACHXJ010000002">
    <property type="protein sequence ID" value="MBB3128445.1"/>
    <property type="molecule type" value="Genomic_DNA"/>
</dbReference>
<evidence type="ECO:0000313" key="1">
    <source>
        <dbReference type="EMBL" id="MBB3128445.1"/>
    </source>
</evidence>
<name>A0A839TNV1_9BACL</name>
<sequence>MIYQPDNVHLRLVLDAGAYDWDVIELEGKRILKPDVRVENGISTLKRHPFQSDSLWIGIRK</sequence>